<evidence type="ECO:0000313" key="1">
    <source>
        <dbReference type="EMBL" id="PXV86281.1"/>
    </source>
</evidence>
<dbReference type="AlphaFoldDB" id="A0A255IHN6"/>
<protein>
    <submittedName>
        <fullName evidence="1">Uncharacterized protein</fullName>
    </submittedName>
</protein>
<reference evidence="2" key="3">
    <citation type="submission" date="2018-07" db="EMBL/GenBank/DDBJ databases">
        <authorList>
            <person name="Quirk P.G."/>
            <person name="Krulwich T.A."/>
        </authorList>
    </citation>
    <scope>NUCLEOTIDE SEQUENCE</scope>
    <source>
        <strain evidence="2">CCRI-19302</strain>
    </source>
</reference>
<dbReference type="EMBL" id="NOKA02000088">
    <property type="protein sequence ID" value="RDY28292.1"/>
    <property type="molecule type" value="Genomic_DNA"/>
</dbReference>
<sequence length="154" mass="17747">MQKSDVNGDVIDMMLSQLGAKEIHNFSSTMHIASFDLGDGLEVAYEFNITRKDKYFLQRMKPYAMVHGKYASYKEIIDFITEDIAKFKKAKEINDAAIYLKLAEEMDHVKSRTEHIFLNHNVSVEDFKSMLDGFNSLLEQVELANKNSDKIKID</sequence>
<dbReference type="RefSeq" id="WP_094377344.1">
    <property type="nucleotide sequence ID" value="NZ_NOKA02000088.1"/>
</dbReference>
<organism evidence="1 4">
    <name type="scientific">Lachnotalea glycerini</name>
    <dbReference type="NCBI Taxonomy" id="1763509"/>
    <lineage>
        <taxon>Bacteria</taxon>
        <taxon>Bacillati</taxon>
        <taxon>Bacillota</taxon>
        <taxon>Clostridia</taxon>
        <taxon>Lachnospirales</taxon>
        <taxon>Lachnospiraceae</taxon>
        <taxon>Lachnotalea</taxon>
    </lineage>
</organism>
<evidence type="ECO:0000313" key="3">
    <source>
        <dbReference type="Proteomes" id="UP000216411"/>
    </source>
</evidence>
<comment type="caution">
    <text evidence="1">The sequence shown here is derived from an EMBL/GenBank/DDBJ whole genome shotgun (WGS) entry which is preliminary data.</text>
</comment>
<dbReference type="Proteomes" id="UP000247523">
    <property type="component" value="Unassembled WGS sequence"/>
</dbReference>
<reference evidence="1 4" key="2">
    <citation type="submission" date="2018-05" db="EMBL/GenBank/DDBJ databases">
        <title>Genomic Encyclopedia of Type Strains, Phase IV (KMG-IV): sequencing the most valuable type-strain genomes for metagenomic binning, comparative biology and taxonomic classification.</title>
        <authorList>
            <person name="Goeker M."/>
        </authorList>
    </citation>
    <scope>NUCLEOTIDE SEQUENCE [LARGE SCALE GENOMIC DNA]</scope>
    <source>
        <strain evidence="1 4">DSM 28816</strain>
    </source>
</reference>
<name>A0A255IHN6_9FIRM</name>
<gene>
    <name evidence="1" type="ORF">C8E03_11366</name>
    <name evidence="2" type="ORF">CG710_019780</name>
</gene>
<dbReference type="EMBL" id="QICS01000013">
    <property type="protein sequence ID" value="PXV86281.1"/>
    <property type="molecule type" value="Genomic_DNA"/>
</dbReference>
<evidence type="ECO:0000313" key="2">
    <source>
        <dbReference type="EMBL" id="RDY28292.1"/>
    </source>
</evidence>
<reference evidence="2 3" key="1">
    <citation type="journal article" date="2017" name="Genome Announc.">
        <title>Draft Genome Sequence of a Sporulating and Motile Strain of Lachnotalea glycerini Isolated from Water in Quebec City, Canada.</title>
        <authorList>
            <person name="Maheux A.F."/>
            <person name="Boudreau D.K."/>
            <person name="Berube E."/>
            <person name="Boissinot M."/>
            <person name="Raymond F."/>
            <person name="Brodeur S."/>
            <person name="Corbeil J."/>
            <person name="Isabel S."/>
            <person name="Omar R.F."/>
            <person name="Bergeron M.G."/>
        </authorList>
    </citation>
    <scope>NUCLEOTIDE SEQUENCE [LARGE SCALE GENOMIC DNA]</scope>
    <source>
        <strain evidence="2 3">CCRI-19302</strain>
    </source>
</reference>
<dbReference type="Proteomes" id="UP000216411">
    <property type="component" value="Unassembled WGS sequence"/>
</dbReference>
<keyword evidence="3" id="KW-1185">Reference proteome</keyword>
<accession>A0A255IHN6</accession>
<evidence type="ECO:0000313" key="4">
    <source>
        <dbReference type="Proteomes" id="UP000247523"/>
    </source>
</evidence>
<dbReference type="OrthoDB" id="2057137at2"/>
<proteinExistence type="predicted"/>